<dbReference type="RefSeq" id="WP_235723468.1">
    <property type="nucleotide sequence ID" value="NZ_JAPKFM010000048.1"/>
</dbReference>
<keyword evidence="2" id="KW-0812">Transmembrane</keyword>
<name>A0A9X3I6S5_9ACTN</name>
<feature type="compositionally biased region" description="Basic and acidic residues" evidence="1">
    <location>
        <begin position="17"/>
        <end position="28"/>
    </location>
</feature>
<dbReference type="PRINTS" id="PR01782">
    <property type="entry name" value="MCEVIRFACTOR"/>
</dbReference>
<feature type="region of interest" description="Disordered" evidence="1">
    <location>
        <begin position="362"/>
        <end position="386"/>
    </location>
</feature>
<keyword evidence="6" id="KW-1185">Reference proteome</keyword>
<sequence length="386" mass="41504">MADDQQNRPQPDGDDAQTERFSTEDVRAAARAGNQSEQAEPQQNAHPHRRFGGRRTPVSIGAIGILILLMTAVSAFFLNSLPLIGAAARYTAQFSEAAGLKPGAEVRVAGVKVGEVDGVALAGDHVDVKFRVTNTWIGNQTQASIQIKTILGQKYLALNPQGTEPADPDVALTDTVSPYDVVEAFSDAADQIEELDTDQLAESMESLSDAFSGTAGDIGPSLDGLTRLSQTIASRDQEVQRLLEATKSTSQILADRNEEFVRLIAGAGQLLDELNNRQQAISKLLSTTTVLSDSLSGIVADNQEQIGPALESLQQVNQLLIAQNQNLRDTITYMAPFYRLYANVLGNGRWFESVVTNLLPPALPQQNTTRPPNKQVLQNNGGTEAG</sequence>
<evidence type="ECO:0000313" key="5">
    <source>
        <dbReference type="EMBL" id="MCX2967183.1"/>
    </source>
</evidence>
<accession>A0A9X3I6S5</accession>
<dbReference type="NCBIfam" id="TIGR00996">
    <property type="entry name" value="Mtu_fam_mce"/>
    <property type="match status" value="1"/>
</dbReference>
<evidence type="ECO:0000259" key="4">
    <source>
        <dbReference type="Pfam" id="PF11887"/>
    </source>
</evidence>
<feature type="compositionally biased region" description="Polar residues" evidence="1">
    <location>
        <begin position="33"/>
        <end position="45"/>
    </location>
</feature>
<reference evidence="5" key="1">
    <citation type="submission" date="2022-10" db="EMBL/GenBank/DDBJ databases">
        <title>WGS of marine actinomycetes from Thailand.</title>
        <authorList>
            <person name="Thawai C."/>
        </authorList>
    </citation>
    <scope>NUCLEOTIDE SEQUENCE</scope>
    <source>
        <strain evidence="5">SW21</strain>
    </source>
</reference>
<keyword evidence="2" id="KW-0472">Membrane</keyword>
<dbReference type="PANTHER" id="PTHR33371">
    <property type="entry name" value="INTERMEMBRANE PHOSPHOLIPID TRANSPORT SYSTEM BINDING PROTEIN MLAD-RELATED"/>
    <property type="match status" value="1"/>
</dbReference>
<feature type="domain" description="Mce/MlaD" evidence="3">
    <location>
        <begin position="89"/>
        <end position="160"/>
    </location>
</feature>
<dbReference type="InterPro" id="IPR024516">
    <property type="entry name" value="Mce_C"/>
</dbReference>
<dbReference type="InterPro" id="IPR005693">
    <property type="entry name" value="Mce"/>
</dbReference>
<comment type="caution">
    <text evidence="5">The sequence shown here is derived from an EMBL/GenBank/DDBJ whole genome shotgun (WGS) entry which is preliminary data.</text>
</comment>
<dbReference type="AlphaFoldDB" id="A0A9X3I6S5"/>
<dbReference type="GO" id="GO:0005576">
    <property type="term" value="C:extracellular region"/>
    <property type="evidence" value="ECO:0007669"/>
    <property type="project" value="TreeGrafter"/>
</dbReference>
<gene>
    <name evidence="5" type="ORF">OSB52_24245</name>
</gene>
<proteinExistence type="predicted"/>
<dbReference type="Pfam" id="PF02470">
    <property type="entry name" value="MlaD"/>
    <property type="match status" value="1"/>
</dbReference>
<dbReference type="Proteomes" id="UP001143347">
    <property type="component" value="Unassembled WGS sequence"/>
</dbReference>
<dbReference type="EMBL" id="JAPKFM010000048">
    <property type="protein sequence ID" value="MCX2967183.1"/>
    <property type="molecule type" value="Genomic_DNA"/>
</dbReference>
<organism evidence="5 6">
    <name type="scientific">Gordonia aquimaris</name>
    <dbReference type="NCBI Taxonomy" id="2984863"/>
    <lineage>
        <taxon>Bacteria</taxon>
        <taxon>Bacillati</taxon>
        <taxon>Actinomycetota</taxon>
        <taxon>Actinomycetes</taxon>
        <taxon>Mycobacteriales</taxon>
        <taxon>Gordoniaceae</taxon>
        <taxon>Gordonia</taxon>
    </lineage>
</organism>
<feature type="transmembrane region" description="Helical" evidence="2">
    <location>
        <begin position="58"/>
        <end position="78"/>
    </location>
</feature>
<feature type="region of interest" description="Disordered" evidence="1">
    <location>
        <begin position="1"/>
        <end position="53"/>
    </location>
</feature>
<dbReference type="Pfam" id="PF11887">
    <property type="entry name" value="Mce4_CUP1"/>
    <property type="match status" value="1"/>
</dbReference>
<evidence type="ECO:0000259" key="3">
    <source>
        <dbReference type="Pfam" id="PF02470"/>
    </source>
</evidence>
<evidence type="ECO:0000313" key="6">
    <source>
        <dbReference type="Proteomes" id="UP001143347"/>
    </source>
</evidence>
<feature type="compositionally biased region" description="Polar residues" evidence="1">
    <location>
        <begin position="364"/>
        <end position="386"/>
    </location>
</feature>
<dbReference type="PANTHER" id="PTHR33371:SF18">
    <property type="entry name" value="MCE-FAMILY PROTEIN MCE3C"/>
    <property type="match status" value="1"/>
</dbReference>
<dbReference type="InterPro" id="IPR052336">
    <property type="entry name" value="MlaD_Phospholipid_Transporter"/>
</dbReference>
<evidence type="ECO:0000256" key="2">
    <source>
        <dbReference type="SAM" id="Phobius"/>
    </source>
</evidence>
<feature type="domain" description="Mammalian cell entry C-terminal" evidence="4">
    <location>
        <begin position="180"/>
        <end position="349"/>
    </location>
</feature>
<dbReference type="InterPro" id="IPR003399">
    <property type="entry name" value="Mce/MlaD"/>
</dbReference>
<evidence type="ECO:0000256" key="1">
    <source>
        <dbReference type="SAM" id="MobiDB-lite"/>
    </source>
</evidence>
<protein>
    <submittedName>
        <fullName evidence="5">MCE family protein</fullName>
    </submittedName>
</protein>
<keyword evidence="2" id="KW-1133">Transmembrane helix</keyword>